<dbReference type="AlphaFoldDB" id="A0A815MP47"/>
<gene>
    <name evidence="2" type="ORF">RFH988_LOCUS35799</name>
</gene>
<name>A0A815MP47_9BILA</name>
<dbReference type="EMBL" id="CAJNOO010005677">
    <property type="protein sequence ID" value="CAF1427431.1"/>
    <property type="molecule type" value="Genomic_DNA"/>
</dbReference>
<organism evidence="2 3">
    <name type="scientific">Rotaria sordida</name>
    <dbReference type="NCBI Taxonomy" id="392033"/>
    <lineage>
        <taxon>Eukaryota</taxon>
        <taxon>Metazoa</taxon>
        <taxon>Spiralia</taxon>
        <taxon>Gnathifera</taxon>
        <taxon>Rotifera</taxon>
        <taxon>Eurotatoria</taxon>
        <taxon>Bdelloidea</taxon>
        <taxon>Philodinida</taxon>
        <taxon>Philodinidae</taxon>
        <taxon>Rotaria</taxon>
    </lineage>
</organism>
<reference evidence="2" key="1">
    <citation type="submission" date="2021-02" db="EMBL/GenBank/DDBJ databases">
        <authorList>
            <person name="Nowell W R."/>
        </authorList>
    </citation>
    <scope>NUCLEOTIDE SEQUENCE</scope>
</reference>
<dbReference type="InterPro" id="IPR021848">
    <property type="entry name" value="HODM_asu-like"/>
</dbReference>
<dbReference type="Pfam" id="PF11927">
    <property type="entry name" value="HODM_asu-like"/>
    <property type="match status" value="1"/>
</dbReference>
<dbReference type="Proteomes" id="UP000663882">
    <property type="component" value="Unassembled WGS sequence"/>
</dbReference>
<evidence type="ECO:0000313" key="2">
    <source>
        <dbReference type="EMBL" id="CAF1427431.1"/>
    </source>
</evidence>
<evidence type="ECO:0000313" key="3">
    <source>
        <dbReference type="Proteomes" id="UP000663882"/>
    </source>
</evidence>
<protein>
    <recommendedName>
        <fullName evidence="4">DUF3445 domain-containing protein</fullName>
    </recommendedName>
</protein>
<proteinExistence type="predicted"/>
<feature type="region of interest" description="Disordered" evidence="1">
    <location>
        <begin position="26"/>
        <end position="45"/>
    </location>
</feature>
<dbReference type="OrthoDB" id="497541at2759"/>
<comment type="caution">
    <text evidence="2">The sequence shown here is derived from an EMBL/GenBank/DDBJ whole genome shotgun (WGS) entry which is preliminary data.</text>
</comment>
<evidence type="ECO:0000256" key="1">
    <source>
        <dbReference type="SAM" id="MobiDB-lite"/>
    </source>
</evidence>
<sequence length="393" mass="45825">MLIYWLILVIIFGILFYVLRSGHKKKAGRPSSHKKKHHSSSHEHEFGKWTPIDFRAHSPPAYPDWSIETTKPLPYRPFKYGPDYFITMGLRRLDLDDWIELDNQWTRFHEEKKARLATERASRLCKTTPEAHDAALETMELLSEYLVCRYPSLFEFDFSSECKQIRIKTTGELYPIESDDPLKYAGLLIQDDLALMIEGTDGQYYLKAGSIILPGFWRLEDKFNMPLAKIHISGDVPKFKEKLQFSMERFFRKLTPESPVIRHNYFIQTDEHLAWSESIGSEDTFGIGWDNAQPDPPIEKIHFRSERQTLRRLPRSGAILFTIHPYFIPITEIAEEPGIPGRLASAIRSWPEDVAHYRGKKAYEHILLKYLDEKHTEQCANGLNITNTSSYPY</sequence>
<accession>A0A815MP47</accession>
<feature type="compositionally biased region" description="Basic residues" evidence="1">
    <location>
        <begin position="26"/>
        <end position="39"/>
    </location>
</feature>
<evidence type="ECO:0008006" key="4">
    <source>
        <dbReference type="Google" id="ProtNLM"/>
    </source>
</evidence>